<evidence type="ECO:0000256" key="5">
    <source>
        <dbReference type="ARBA" id="ARBA00023315"/>
    </source>
</evidence>
<evidence type="ECO:0000256" key="4">
    <source>
        <dbReference type="ARBA" id="ARBA00022723"/>
    </source>
</evidence>
<evidence type="ECO:0000313" key="9">
    <source>
        <dbReference type="Proteomes" id="UP000049127"/>
    </source>
</evidence>
<keyword evidence="4" id="KW-0479">Metal-binding</keyword>
<sequence length="322" mass="35937">MKSEKNKKIIIGIDTSCYTTSIAAISLENNVIFNKKIMLEVGDKAKGLRQSEMVFQHVNNLGKLSESLNDLMMQYDVVGVCASKKPRPVTDSYMPAFTVGYNFAKLLSSMNSINLYTTTHQENHIYASLINNKLKSQKEFISVHMSGGTTEILLVKNILNELEIEIIGGSRDVSFGQLIDRLGVKLGYKFPCGKYIDKNAIECNEKIEVGIKTSVKNGYMNLSGIENQLDKLINTCSDKFISKLLMDAIVRNLGKTLSYLCKENNIYEVVFAGGVSSSEYIKNNLVKKLRKDKINCYFTKSEYSTDNAVGCAKIGLDKFIGE</sequence>
<dbReference type="EC" id="2.3.1.234" evidence="1"/>
<dbReference type="GO" id="GO:0061711">
    <property type="term" value="F:tRNA N(6)-L-threonylcarbamoyladenine synthase activity"/>
    <property type="evidence" value="ECO:0007669"/>
    <property type="project" value="UniProtKB-EC"/>
</dbReference>
<evidence type="ECO:0000256" key="6">
    <source>
        <dbReference type="ARBA" id="ARBA00048117"/>
    </source>
</evidence>
<dbReference type="PANTHER" id="PTHR11735:SF11">
    <property type="entry name" value="TRNA THREONYLCARBAMOYLADENOSINE BIOSYNTHESIS PROTEIN TSAB"/>
    <property type="match status" value="1"/>
</dbReference>
<evidence type="ECO:0000256" key="2">
    <source>
        <dbReference type="ARBA" id="ARBA00022679"/>
    </source>
</evidence>
<evidence type="ECO:0000313" key="8">
    <source>
        <dbReference type="EMBL" id="CEQ04669.1"/>
    </source>
</evidence>
<accession>A0A0C7R9M3</accession>
<organism evidence="8 9">
    <name type="scientific">Paraclostridium sordellii</name>
    <name type="common">Clostridium sordellii</name>
    <dbReference type="NCBI Taxonomy" id="1505"/>
    <lineage>
        <taxon>Bacteria</taxon>
        <taxon>Bacillati</taxon>
        <taxon>Bacillota</taxon>
        <taxon>Clostridia</taxon>
        <taxon>Peptostreptococcales</taxon>
        <taxon>Peptostreptococcaceae</taxon>
        <taxon>Paraclostridium</taxon>
    </lineage>
</organism>
<dbReference type="AlphaFoldDB" id="A0A0C7R9M3"/>
<keyword evidence="8" id="KW-0378">Hydrolase</keyword>
<dbReference type="InterPro" id="IPR000905">
    <property type="entry name" value="Gcp-like_dom"/>
</dbReference>
<evidence type="ECO:0000259" key="7">
    <source>
        <dbReference type="Pfam" id="PF00814"/>
    </source>
</evidence>
<dbReference type="PRINTS" id="PR00789">
    <property type="entry name" value="OSIALOPTASE"/>
</dbReference>
<dbReference type="Pfam" id="PF00814">
    <property type="entry name" value="TsaD"/>
    <property type="match status" value="1"/>
</dbReference>
<keyword evidence="5" id="KW-0012">Acyltransferase</keyword>
<dbReference type="InterPro" id="IPR017861">
    <property type="entry name" value="KAE1/TsaD"/>
</dbReference>
<keyword evidence="3" id="KW-0819">tRNA processing</keyword>
<gene>
    <name evidence="8" type="primary">gcp_1</name>
    <name evidence="8" type="ORF">R28058_23871</name>
</gene>
<proteinExistence type="predicted"/>
<dbReference type="OrthoDB" id="1675500at2"/>
<dbReference type="RefSeq" id="WP_055342788.1">
    <property type="nucleotide sequence ID" value="NZ_CEKZ01000014.1"/>
</dbReference>
<evidence type="ECO:0000256" key="3">
    <source>
        <dbReference type="ARBA" id="ARBA00022694"/>
    </source>
</evidence>
<protein>
    <recommendedName>
        <fullName evidence="1">N(6)-L-threonylcarbamoyladenine synthase</fullName>
        <ecNumber evidence="1">2.3.1.234</ecNumber>
    </recommendedName>
</protein>
<feature type="domain" description="Gcp-like" evidence="7">
    <location>
        <begin position="95"/>
        <end position="309"/>
    </location>
</feature>
<comment type="catalytic activity">
    <reaction evidence="6">
        <text>L-threonylcarbamoyladenylate + adenosine(37) in tRNA = N(6)-L-threonylcarbamoyladenosine(37) in tRNA + AMP + H(+)</text>
        <dbReference type="Rhea" id="RHEA:37059"/>
        <dbReference type="Rhea" id="RHEA-COMP:10162"/>
        <dbReference type="Rhea" id="RHEA-COMP:10163"/>
        <dbReference type="ChEBI" id="CHEBI:15378"/>
        <dbReference type="ChEBI" id="CHEBI:73682"/>
        <dbReference type="ChEBI" id="CHEBI:74411"/>
        <dbReference type="ChEBI" id="CHEBI:74418"/>
        <dbReference type="ChEBI" id="CHEBI:456215"/>
        <dbReference type="EC" id="2.3.1.234"/>
    </reaction>
</comment>
<reference evidence="8 9" key="1">
    <citation type="submission" date="2015-01" db="EMBL/GenBank/DDBJ databases">
        <authorList>
            <person name="Aslett A.Martin."/>
            <person name="De Silva Nishadi"/>
        </authorList>
    </citation>
    <scope>NUCLEOTIDE SEQUENCE [LARGE SCALE GENOMIC DNA]</scope>
    <source>
        <strain evidence="8 9">R28058</strain>
    </source>
</reference>
<dbReference type="GO" id="GO:0046872">
    <property type="term" value="F:metal ion binding"/>
    <property type="evidence" value="ECO:0007669"/>
    <property type="project" value="UniProtKB-KW"/>
</dbReference>
<name>A0A0C7R9M3_PARSO</name>
<dbReference type="GO" id="GO:0005829">
    <property type="term" value="C:cytosol"/>
    <property type="evidence" value="ECO:0007669"/>
    <property type="project" value="TreeGrafter"/>
</dbReference>
<evidence type="ECO:0000256" key="1">
    <source>
        <dbReference type="ARBA" id="ARBA00012156"/>
    </source>
</evidence>
<dbReference type="EMBL" id="CEKZ01000014">
    <property type="protein sequence ID" value="CEQ04669.1"/>
    <property type="molecule type" value="Genomic_DNA"/>
</dbReference>
<dbReference type="GO" id="GO:0008033">
    <property type="term" value="P:tRNA processing"/>
    <property type="evidence" value="ECO:0007669"/>
    <property type="project" value="UniProtKB-KW"/>
</dbReference>
<keyword evidence="2" id="KW-0808">Transferase</keyword>
<dbReference type="Gene3D" id="3.30.420.40">
    <property type="match status" value="2"/>
</dbReference>
<dbReference type="InterPro" id="IPR043129">
    <property type="entry name" value="ATPase_NBD"/>
</dbReference>
<dbReference type="GO" id="GO:0016787">
    <property type="term" value="F:hydrolase activity"/>
    <property type="evidence" value="ECO:0007669"/>
    <property type="project" value="UniProtKB-KW"/>
</dbReference>
<dbReference type="SUPFAM" id="SSF53067">
    <property type="entry name" value="Actin-like ATPase domain"/>
    <property type="match status" value="1"/>
</dbReference>
<dbReference type="PANTHER" id="PTHR11735">
    <property type="entry name" value="TRNA N6-ADENOSINE THREONYLCARBAMOYLTRANSFERASE"/>
    <property type="match status" value="1"/>
</dbReference>
<dbReference type="Proteomes" id="UP000049127">
    <property type="component" value="Unassembled WGS sequence"/>
</dbReference>